<feature type="domain" description="CBS" evidence="2">
    <location>
        <begin position="358"/>
        <end position="415"/>
    </location>
</feature>
<dbReference type="Proteomes" id="UP001519271">
    <property type="component" value="Unassembled WGS sequence"/>
</dbReference>
<dbReference type="InterPro" id="IPR006669">
    <property type="entry name" value="MgtE_transporter"/>
</dbReference>
<sequence>MERLNLLYFSSILNRRVYDEYNEVVGNLKDIYFAAEEGYPKAIGYVVERNKEQYNFEFKFIDFYDDGKDVQIKIKGARDIIPRTFSFMLVKNLLDKQILDEEGKKVFRAYDVRLAQISGDLRIVAVDKSPMGLGRRRNMEGLYRTYLKLIGKKTGDSLILWDDVEFDMGKGKDLKISVPYAKLSTLHPADLADILEEVDHEYRNKIFESLDEELAADTLEEIEEPEVQAKIISGLSEEKAAELLEKMPNDEIADFLDDLDDETREKILLNLENDDEAEVRELMQYEEELAGALMSKDFFVFNKNITVKDTISLLKELAPEYDEIYFIFVQDENAILEGFINLRDLLVEDGGKLLADIMDTSLENVKVSDHSVTAVDLAIKYELLLIPVVDDDGRIVGVLNIHDVIDEFLAPMWKKRRDK</sequence>
<dbReference type="PANTHER" id="PTHR43773:SF1">
    <property type="entry name" value="MAGNESIUM TRANSPORTER MGTE"/>
    <property type="match status" value="1"/>
</dbReference>
<dbReference type="InterPro" id="IPR000644">
    <property type="entry name" value="CBS_dom"/>
</dbReference>
<dbReference type="InterPro" id="IPR038076">
    <property type="entry name" value="MgtE_N_sf"/>
</dbReference>
<dbReference type="CDD" id="cd04606">
    <property type="entry name" value="CBS_pair_Mg_transporter"/>
    <property type="match status" value="1"/>
</dbReference>
<gene>
    <name evidence="3" type="ORF">J2Z34_002270</name>
</gene>
<dbReference type="SUPFAM" id="SSF54631">
    <property type="entry name" value="CBS-domain pair"/>
    <property type="match status" value="1"/>
</dbReference>
<evidence type="ECO:0000259" key="2">
    <source>
        <dbReference type="PROSITE" id="PS51371"/>
    </source>
</evidence>
<dbReference type="SUPFAM" id="SSF158791">
    <property type="entry name" value="MgtE N-terminal domain-like"/>
    <property type="match status" value="1"/>
</dbReference>
<dbReference type="RefSeq" id="WP_209459967.1">
    <property type="nucleotide sequence ID" value="NZ_JAGGKC010000019.1"/>
</dbReference>
<dbReference type="Gene3D" id="3.10.580.10">
    <property type="entry name" value="CBS-domain"/>
    <property type="match status" value="1"/>
</dbReference>
<dbReference type="Pfam" id="PF03448">
    <property type="entry name" value="MgtE_N"/>
    <property type="match status" value="1"/>
</dbReference>
<accession>A0ABS4G5G1</accession>
<evidence type="ECO:0000313" key="4">
    <source>
        <dbReference type="Proteomes" id="UP001519271"/>
    </source>
</evidence>
<dbReference type="InterPro" id="IPR006668">
    <property type="entry name" value="Mg_transptr_MgtE_intracell_dom"/>
</dbReference>
<protein>
    <submittedName>
        <fullName evidence="3">Sporulation protein YlmC with PRC-barrel domain/CBS domain-containing protein</fullName>
    </submittedName>
</protein>
<dbReference type="EMBL" id="JAGGKC010000019">
    <property type="protein sequence ID" value="MBP1919774.1"/>
    <property type="molecule type" value="Genomic_DNA"/>
</dbReference>
<evidence type="ECO:0000256" key="1">
    <source>
        <dbReference type="PROSITE-ProRule" id="PRU00703"/>
    </source>
</evidence>
<dbReference type="PANTHER" id="PTHR43773">
    <property type="entry name" value="MAGNESIUM TRANSPORTER MGTE"/>
    <property type="match status" value="1"/>
</dbReference>
<name>A0ABS4G5G1_9CLOT</name>
<reference evidence="3 4" key="1">
    <citation type="submission" date="2021-03" db="EMBL/GenBank/DDBJ databases">
        <title>Genomic Encyclopedia of Type Strains, Phase IV (KMG-IV): sequencing the most valuable type-strain genomes for metagenomic binning, comparative biology and taxonomic classification.</title>
        <authorList>
            <person name="Goeker M."/>
        </authorList>
    </citation>
    <scope>NUCLEOTIDE SEQUENCE [LARGE SCALE GENOMIC DNA]</scope>
    <source>
        <strain evidence="3 4">DSM 6139</strain>
    </source>
</reference>
<dbReference type="SMART" id="SM00924">
    <property type="entry name" value="MgtE_N"/>
    <property type="match status" value="1"/>
</dbReference>
<dbReference type="InterPro" id="IPR027275">
    <property type="entry name" value="PRC-brl_dom"/>
</dbReference>
<comment type="caution">
    <text evidence="3">The sequence shown here is derived from an EMBL/GenBank/DDBJ whole genome shotgun (WGS) entry which is preliminary data.</text>
</comment>
<evidence type="ECO:0000313" key="3">
    <source>
        <dbReference type="EMBL" id="MBP1919774.1"/>
    </source>
</evidence>
<proteinExistence type="predicted"/>
<organism evidence="3 4">
    <name type="scientific">Youngiibacter multivorans</name>
    <dbReference type="NCBI Taxonomy" id="937251"/>
    <lineage>
        <taxon>Bacteria</taxon>
        <taxon>Bacillati</taxon>
        <taxon>Bacillota</taxon>
        <taxon>Clostridia</taxon>
        <taxon>Eubacteriales</taxon>
        <taxon>Clostridiaceae</taxon>
        <taxon>Youngiibacter</taxon>
    </lineage>
</organism>
<keyword evidence="4" id="KW-1185">Reference proteome</keyword>
<dbReference type="Pfam" id="PF00571">
    <property type="entry name" value="CBS"/>
    <property type="match status" value="2"/>
</dbReference>
<dbReference type="PROSITE" id="PS51371">
    <property type="entry name" value="CBS"/>
    <property type="match status" value="1"/>
</dbReference>
<dbReference type="InterPro" id="IPR046342">
    <property type="entry name" value="CBS_dom_sf"/>
</dbReference>
<keyword evidence="1" id="KW-0129">CBS domain</keyword>
<dbReference type="Gene3D" id="1.25.60.10">
    <property type="entry name" value="MgtE N-terminal domain-like"/>
    <property type="match status" value="1"/>
</dbReference>
<dbReference type="Pfam" id="PF05239">
    <property type="entry name" value="PRC"/>
    <property type="match status" value="1"/>
</dbReference>